<dbReference type="InterPro" id="IPR006059">
    <property type="entry name" value="SBP"/>
</dbReference>
<organism evidence="5 6">
    <name type="scientific">Paenibacillus foliorum</name>
    <dbReference type="NCBI Taxonomy" id="2654974"/>
    <lineage>
        <taxon>Bacteria</taxon>
        <taxon>Bacillati</taxon>
        <taxon>Bacillota</taxon>
        <taxon>Bacilli</taxon>
        <taxon>Bacillales</taxon>
        <taxon>Paenibacillaceae</taxon>
        <taxon>Paenibacillus</taxon>
    </lineage>
</organism>
<sequence>MKKIQTSIVCSLALLLAAGCSGAPGKQAQPVKQTDNASGTTEISYLANSIWEKPIKKVIEEFEKENPTIKVNLQLSPSTKLTETIEIKLASKAQDLDVISVDVPLTMGYSLKGYLEPLDALIGADAKQKWISSATDAGSYQGQLMAAPMNTSSVVLFYNKDLFQKAGVSFPSDQLQYRMTWENVLEVAKKLSKDTNGDNQNDVFGFSFDQVGKAYQLISLGQSKNAKVLSDNGLTAKDYTNSPEMVTAFQFYSDLFNKEKVSPKIKREEALDYFISGKVAMFLASTQNMPRIKDAGMDFGIAPHPYFAGGKVATPTGSWHVGISKYSTKKEAAAKFVKYLTLGKGSQIWFNENGALPASLELLDQIDKDPKYKDFPNSIMKLAAGEARETAAVRPKTPGYLEWENNVNKAFEDIKNGTDPKKALDDAATLIDSQLKKYQSVVK</sequence>
<dbReference type="RefSeq" id="WP_171656003.1">
    <property type="nucleotide sequence ID" value="NZ_WHOD01000121.1"/>
</dbReference>
<evidence type="ECO:0000256" key="2">
    <source>
        <dbReference type="ARBA" id="ARBA00022448"/>
    </source>
</evidence>
<feature type="signal peptide" evidence="4">
    <location>
        <begin position="1"/>
        <end position="28"/>
    </location>
</feature>
<dbReference type="EMBL" id="WHOD01000121">
    <property type="protein sequence ID" value="NOU97759.1"/>
    <property type="molecule type" value="Genomic_DNA"/>
</dbReference>
<protein>
    <submittedName>
        <fullName evidence="5">Extracellular solute-binding protein</fullName>
    </submittedName>
</protein>
<evidence type="ECO:0000256" key="1">
    <source>
        <dbReference type="ARBA" id="ARBA00008520"/>
    </source>
</evidence>
<evidence type="ECO:0000256" key="3">
    <source>
        <dbReference type="ARBA" id="ARBA00022729"/>
    </source>
</evidence>
<comment type="similarity">
    <text evidence="1">Belongs to the bacterial solute-binding protein 1 family.</text>
</comment>
<dbReference type="GO" id="GO:1901982">
    <property type="term" value="F:maltose binding"/>
    <property type="evidence" value="ECO:0007669"/>
    <property type="project" value="TreeGrafter"/>
</dbReference>
<dbReference type="GO" id="GO:0055085">
    <property type="term" value="P:transmembrane transport"/>
    <property type="evidence" value="ECO:0007669"/>
    <property type="project" value="InterPro"/>
</dbReference>
<dbReference type="PROSITE" id="PS01037">
    <property type="entry name" value="SBP_BACTERIAL_1"/>
    <property type="match status" value="1"/>
</dbReference>
<evidence type="ECO:0000313" key="5">
    <source>
        <dbReference type="EMBL" id="NOU97759.1"/>
    </source>
</evidence>
<dbReference type="InterPro" id="IPR006061">
    <property type="entry name" value="SBP_1_CS"/>
</dbReference>
<dbReference type="GO" id="GO:0015768">
    <property type="term" value="P:maltose transport"/>
    <property type="evidence" value="ECO:0007669"/>
    <property type="project" value="TreeGrafter"/>
</dbReference>
<feature type="chain" id="PRO_5037814303" evidence="4">
    <location>
        <begin position="29"/>
        <end position="443"/>
    </location>
</feature>
<dbReference type="Pfam" id="PF01547">
    <property type="entry name" value="SBP_bac_1"/>
    <property type="match status" value="1"/>
</dbReference>
<keyword evidence="3 4" id="KW-0732">Signal</keyword>
<dbReference type="Proteomes" id="UP000641588">
    <property type="component" value="Unassembled WGS sequence"/>
</dbReference>
<comment type="caution">
    <text evidence="5">The sequence shown here is derived from an EMBL/GenBank/DDBJ whole genome shotgun (WGS) entry which is preliminary data.</text>
</comment>
<dbReference type="PANTHER" id="PTHR30061:SF50">
    <property type="entry name" value="MALTOSE_MALTODEXTRIN-BINDING PERIPLASMIC PROTEIN"/>
    <property type="match status" value="1"/>
</dbReference>
<dbReference type="Gene3D" id="3.40.190.10">
    <property type="entry name" value="Periplasmic binding protein-like II"/>
    <property type="match status" value="1"/>
</dbReference>
<reference evidence="5" key="1">
    <citation type="submission" date="2019-10" db="EMBL/GenBank/DDBJ databases">
        <title>Description of Paenibacillus glebae sp. nov.</title>
        <authorList>
            <person name="Carlier A."/>
            <person name="Qi S."/>
        </authorList>
    </citation>
    <scope>NUCLEOTIDE SEQUENCE</scope>
    <source>
        <strain evidence="5">LMG 31456</strain>
    </source>
</reference>
<evidence type="ECO:0000256" key="4">
    <source>
        <dbReference type="SAM" id="SignalP"/>
    </source>
</evidence>
<name>A0A972GVP5_9BACL</name>
<keyword evidence="6" id="KW-1185">Reference proteome</keyword>
<dbReference type="GO" id="GO:0042956">
    <property type="term" value="P:maltodextrin transmembrane transport"/>
    <property type="evidence" value="ECO:0007669"/>
    <property type="project" value="TreeGrafter"/>
</dbReference>
<dbReference type="GO" id="GO:0055052">
    <property type="term" value="C:ATP-binding cassette (ABC) transporter complex, substrate-binding subunit-containing"/>
    <property type="evidence" value="ECO:0007669"/>
    <property type="project" value="TreeGrafter"/>
</dbReference>
<dbReference type="AlphaFoldDB" id="A0A972GVP5"/>
<gene>
    <name evidence="5" type="ORF">GC093_31690</name>
</gene>
<keyword evidence="2" id="KW-0813">Transport</keyword>
<evidence type="ECO:0000313" key="6">
    <source>
        <dbReference type="Proteomes" id="UP000641588"/>
    </source>
</evidence>
<dbReference type="SUPFAM" id="SSF53850">
    <property type="entry name" value="Periplasmic binding protein-like II"/>
    <property type="match status" value="1"/>
</dbReference>
<proteinExistence type="inferred from homology"/>
<dbReference type="PANTHER" id="PTHR30061">
    <property type="entry name" value="MALTOSE-BINDING PERIPLASMIC PROTEIN"/>
    <property type="match status" value="1"/>
</dbReference>
<accession>A0A972GVP5</accession>
<dbReference type="PROSITE" id="PS51257">
    <property type="entry name" value="PROKAR_LIPOPROTEIN"/>
    <property type="match status" value="1"/>
</dbReference>